<dbReference type="EMBL" id="JAUIZM010000008">
    <property type="protein sequence ID" value="KAK1369115.1"/>
    <property type="molecule type" value="Genomic_DNA"/>
</dbReference>
<evidence type="ECO:0000313" key="1">
    <source>
        <dbReference type="EMBL" id="KAK1369115.1"/>
    </source>
</evidence>
<proteinExistence type="predicted"/>
<sequence length="150" mass="17454">MMKKFVICLGNFTRLDDGIYLAGLQAFCECLENLHSSIPITLLVLSLCWKSWLLKLALLLLANVYGWPRRSLHKKLHYLQQIHISITRNFCSDLIRRICSRLEVNLNMILCFFRHWASSTKIWKAATKIGSIILRNLFWKASKFGLPVKC</sequence>
<reference evidence="1" key="1">
    <citation type="submission" date="2023-02" db="EMBL/GenBank/DDBJ databases">
        <title>Genome of toxic invasive species Heracleum sosnowskyi carries increased number of genes despite the absence of recent whole-genome duplications.</title>
        <authorList>
            <person name="Schelkunov M."/>
            <person name="Shtratnikova V."/>
            <person name="Makarenko M."/>
            <person name="Klepikova A."/>
            <person name="Omelchenko D."/>
            <person name="Novikova G."/>
            <person name="Obukhova E."/>
            <person name="Bogdanov V."/>
            <person name="Penin A."/>
            <person name="Logacheva M."/>
        </authorList>
    </citation>
    <scope>NUCLEOTIDE SEQUENCE</scope>
    <source>
        <strain evidence="1">Hsosn_3</strain>
        <tissue evidence="1">Leaf</tissue>
    </source>
</reference>
<comment type="caution">
    <text evidence="1">The sequence shown here is derived from an EMBL/GenBank/DDBJ whole genome shotgun (WGS) entry which is preliminary data.</text>
</comment>
<dbReference type="Proteomes" id="UP001237642">
    <property type="component" value="Unassembled WGS sequence"/>
</dbReference>
<gene>
    <name evidence="1" type="ORF">POM88_035207</name>
</gene>
<evidence type="ECO:0000313" key="2">
    <source>
        <dbReference type="Proteomes" id="UP001237642"/>
    </source>
</evidence>
<name>A0AAD8HN08_9APIA</name>
<accession>A0AAD8HN08</accession>
<reference evidence="1" key="2">
    <citation type="submission" date="2023-05" db="EMBL/GenBank/DDBJ databases">
        <authorList>
            <person name="Schelkunov M.I."/>
        </authorList>
    </citation>
    <scope>NUCLEOTIDE SEQUENCE</scope>
    <source>
        <strain evidence="1">Hsosn_3</strain>
        <tissue evidence="1">Leaf</tissue>
    </source>
</reference>
<organism evidence="1 2">
    <name type="scientific">Heracleum sosnowskyi</name>
    <dbReference type="NCBI Taxonomy" id="360622"/>
    <lineage>
        <taxon>Eukaryota</taxon>
        <taxon>Viridiplantae</taxon>
        <taxon>Streptophyta</taxon>
        <taxon>Embryophyta</taxon>
        <taxon>Tracheophyta</taxon>
        <taxon>Spermatophyta</taxon>
        <taxon>Magnoliopsida</taxon>
        <taxon>eudicotyledons</taxon>
        <taxon>Gunneridae</taxon>
        <taxon>Pentapetalae</taxon>
        <taxon>asterids</taxon>
        <taxon>campanulids</taxon>
        <taxon>Apiales</taxon>
        <taxon>Apiaceae</taxon>
        <taxon>Apioideae</taxon>
        <taxon>apioid superclade</taxon>
        <taxon>Tordylieae</taxon>
        <taxon>Tordyliinae</taxon>
        <taxon>Heracleum</taxon>
    </lineage>
</organism>
<keyword evidence="2" id="KW-1185">Reference proteome</keyword>
<dbReference type="AlphaFoldDB" id="A0AAD8HN08"/>
<protein>
    <submittedName>
        <fullName evidence="1">Uncharacterized protein</fullName>
    </submittedName>
</protein>